<dbReference type="GO" id="GO:0012505">
    <property type="term" value="C:endomembrane system"/>
    <property type="evidence" value="ECO:0007669"/>
    <property type="project" value="UniProtKB-SubCell"/>
</dbReference>
<keyword evidence="2 5" id="KW-0812">Transmembrane</keyword>
<evidence type="ECO:0000256" key="2">
    <source>
        <dbReference type="ARBA" id="ARBA00022692"/>
    </source>
</evidence>
<sequence>MQWWEVLAGIVGGFLLIYAALLFLLWQYARRNPETVALRDALRLLPDLLRLVHSLAKDHALPAGVRLRLLLLLVYLASPIDIVPDFIPVLGYADDVVLVALVLRSVIRAAGSEPLGRHWPGNDAGLRIIRKLAGLPSALVDEDPENP</sequence>
<feature type="transmembrane region" description="Helical" evidence="5">
    <location>
        <begin position="6"/>
        <end position="26"/>
    </location>
</feature>
<evidence type="ECO:0000256" key="4">
    <source>
        <dbReference type="ARBA" id="ARBA00023136"/>
    </source>
</evidence>
<dbReference type="KEGG" id="acry:AC20117_14600"/>
<evidence type="ECO:0000256" key="1">
    <source>
        <dbReference type="ARBA" id="ARBA00004127"/>
    </source>
</evidence>
<name>A0A1H0ZSX4_9MICC</name>
<dbReference type="AlphaFoldDB" id="A0A1H0ZSX4"/>
<evidence type="ECO:0000256" key="3">
    <source>
        <dbReference type="ARBA" id="ARBA00022989"/>
    </source>
</evidence>
<evidence type="ECO:0000259" key="6">
    <source>
        <dbReference type="Pfam" id="PF06803"/>
    </source>
</evidence>
<evidence type="ECO:0000256" key="5">
    <source>
        <dbReference type="SAM" id="Phobius"/>
    </source>
</evidence>
<keyword evidence="3 5" id="KW-1133">Transmembrane helix</keyword>
<keyword evidence="4 5" id="KW-0472">Membrane</keyword>
<organism evidence="7 8">
    <name type="scientific">Crystallibacter crystallopoietes</name>
    <dbReference type="NCBI Taxonomy" id="37928"/>
    <lineage>
        <taxon>Bacteria</taxon>
        <taxon>Bacillati</taxon>
        <taxon>Actinomycetota</taxon>
        <taxon>Actinomycetes</taxon>
        <taxon>Micrococcales</taxon>
        <taxon>Micrococcaceae</taxon>
        <taxon>Crystallibacter</taxon>
    </lineage>
</organism>
<reference evidence="7 8" key="1">
    <citation type="submission" date="2016-10" db="EMBL/GenBank/DDBJ databases">
        <authorList>
            <person name="de Groot N.N."/>
        </authorList>
    </citation>
    <scope>NUCLEOTIDE SEQUENCE [LARGE SCALE GENOMIC DNA]</scope>
    <source>
        <strain evidence="7 8">DSM 20117</strain>
    </source>
</reference>
<evidence type="ECO:0000313" key="7">
    <source>
        <dbReference type="EMBL" id="SDQ30361.1"/>
    </source>
</evidence>
<proteinExistence type="predicted"/>
<dbReference type="InterPro" id="IPR010652">
    <property type="entry name" value="DUF1232"/>
</dbReference>
<dbReference type="Pfam" id="PF06803">
    <property type="entry name" value="DUF1232"/>
    <property type="match status" value="1"/>
</dbReference>
<dbReference type="Proteomes" id="UP000181917">
    <property type="component" value="Unassembled WGS sequence"/>
</dbReference>
<dbReference type="RefSeq" id="WP_074699123.1">
    <property type="nucleotide sequence ID" value="NZ_CP018863.1"/>
</dbReference>
<accession>A0A1H0ZSX4</accession>
<evidence type="ECO:0000313" key="8">
    <source>
        <dbReference type="Proteomes" id="UP000181917"/>
    </source>
</evidence>
<comment type="subcellular location">
    <subcellularLocation>
        <location evidence="1">Endomembrane system</location>
        <topology evidence="1">Multi-pass membrane protein</topology>
    </subcellularLocation>
</comment>
<gene>
    <name evidence="7" type="ORF">SAMN04489742_0538</name>
</gene>
<keyword evidence="8" id="KW-1185">Reference proteome</keyword>
<feature type="domain" description="DUF1232" evidence="6">
    <location>
        <begin position="66"/>
        <end position="101"/>
    </location>
</feature>
<dbReference type="EMBL" id="FNKH01000002">
    <property type="protein sequence ID" value="SDQ30361.1"/>
    <property type="molecule type" value="Genomic_DNA"/>
</dbReference>
<protein>
    <recommendedName>
        <fullName evidence="6">DUF1232 domain-containing protein</fullName>
    </recommendedName>
</protein>